<evidence type="ECO:0000256" key="1">
    <source>
        <dbReference type="SAM" id="MobiDB-lite"/>
    </source>
</evidence>
<organism evidence="2 3">
    <name type="scientific">Hypholoma sublateritium (strain FD-334 SS-4)</name>
    <dbReference type="NCBI Taxonomy" id="945553"/>
    <lineage>
        <taxon>Eukaryota</taxon>
        <taxon>Fungi</taxon>
        <taxon>Dikarya</taxon>
        <taxon>Basidiomycota</taxon>
        <taxon>Agaricomycotina</taxon>
        <taxon>Agaricomycetes</taxon>
        <taxon>Agaricomycetidae</taxon>
        <taxon>Agaricales</taxon>
        <taxon>Agaricineae</taxon>
        <taxon>Strophariaceae</taxon>
        <taxon>Hypholoma</taxon>
    </lineage>
</organism>
<name>A0A0D2NCA2_HYPSF</name>
<dbReference type="EMBL" id="KN817616">
    <property type="protein sequence ID" value="KJA16734.1"/>
    <property type="molecule type" value="Genomic_DNA"/>
</dbReference>
<gene>
    <name evidence="2" type="ORF">HYPSUDRAFT_58082</name>
</gene>
<proteinExistence type="predicted"/>
<keyword evidence="3" id="KW-1185">Reference proteome</keyword>
<evidence type="ECO:0000313" key="3">
    <source>
        <dbReference type="Proteomes" id="UP000054270"/>
    </source>
</evidence>
<protein>
    <submittedName>
        <fullName evidence="2">Uncharacterized protein</fullName>
    </submittedName>
</protein>
<evidence type="ECO:0000313" key="2">
    <source>
        <dbReference type="EMBL" id="KJA16734.1"/>
    </source>
</evidence>
<feature type="region of interest" description="Disordered" evidence="1">
    <location>
        <begin position="335"/>
        <end position="378"/>
    </location>
</feature>
<dbReference type="Proteomes" id="UP000054270">
    <property type="component" value="Unassembled WGS sequence"/>
</dbReference>
<feature type="compositionally biased region" description="Polar residues" evidence="1">
    <location>
        <begin position="145"/>
        <end position="160"/>
    </location>
</feature>
<feature type="region of interest" description="Disordered" evidence="1">
    <location>
        <begin position="145"/>
        <end position="164"/>
    </location>
</feature>
<dbReference type="AlphaFoldDB" id="A0A0D2NCA2"/>
<sequence>MTMNPNTVPLNSVIVCNGRYRYMVVGYYDEALSVNRALKHVRKRITWRGEVALLSLGQYLSLEEHESGKDLPCEVSRNNVRKLPNRDRPPYVQNTTFPGMDHMKTDFASIVQDFERLKVAQGSRQQSEQITELPHTPARAISQVNTSQTLTPSHLEQNSSRRSRDMASLRNVAYDMMADCFPNASPTAIAGFMTELFTPKQTRFAIRQSLRAFGDPRPEISFEAVAEEFVRVAEEANSIQPPASLSQTGGVSTLSAFLSTPQVVTTPVAPQVFTVPVAPQTTATPGFLQTTTAPVVRQTAAAVPQMVAALPGAPQATIVPFFTPSAAPLTAPTLPASAASPAASPASAAPPANVASQAGPPPAAGASAVPDEQDESSIEAHAKIRRGEAKSGTLHYTNCSPQNPFKAQATYQVLKKTHILTYYQSISASKIAQPEVETANLLPGDLYIHYNSSTGDSQAKVQGQLWQWPTIPSMGWQNKSAAYTGQSEILHPVFDNMALYCSPAKAWEPNYNTKDYVKKQRVKEAGNQMMSANEIEELHWEKQEIDLQKKVAVFLLAESDLPFNSLSSENIELLLRCQTSNDVGDILNKVEGFYDPYFETTLRLIIFINTQRSEMGFPLSTFIEISRDAGETDGGPIQACLNNEALQPNDYSNPYHARLLQILGSSPRDRNLGQTSDCLTFFAVYSPMNPYKSPNYSIPGSMSKLLWRYYESWSDGYISRPYHSFIDENSLQEGDIYLHTRFKDIGHEQRAEYSQAWQRAGRFWHDISFHYGKGGRGYSIFHPLNKRYVVHPTYQGIPRYMQATDAKILRILRGEF</sequence>
<accession>A0A0D2NCA2</accession>
<reference evidence="3" key="1">
    <citation type="submission" date="2014-04" db="EMBL/GenBank/DDBJ databases">
        <title>Evolutionary Origins and Diversification of the Mycorrhizal Mutualists.</title>
        <authorList>
            <consortium name="DOE Joint Genome Institute"/>
            <consortium name="Mycorrhizal Genomics Consortium"/>
            <person name="Kohler A."/>
            <person name="Kuo A."/>
            <person name="Nagy L.G."/>
            <person name="Floudas D."/>
            <person name="Copeland A."/>
            <person name="Barry K.W."/>
            <person name="Cichocki N."/>
            <person name="Veneault-Fourrey C."/>
            <person name="LaButti K."/>
            <person name="Lindquist E.A."/>
            <person name="Lipzen A."/>
            <person name="Lundell T."/>
            <person name="Morin E."/>
            <person name="Murat C."/>
            <person name="Riley R."/>
            <person name="Ohm R."/>
            <person name="Sun H."/>
            <person name="Tunlid A."/>
            <person name="Henrissat B."/>
            <person name="Grigoriev I.V."/>
            <person name="Hibbett D.S."/>
            <person name="Martin F."/>
        </authorList>
    </citation>
    <scope>NUCLEOTIDE SEQUENCE [LARGE SCALE GENOMIC DNA]</scope>
    <source>
        <strain evidence="3">FD-334 SS-4</strain>
    </source>
</reference>
<feature type="compositionally biased region" description="Low complexity" evidence="1">
    <location>
        <begin position="335"/>
        <end position="370"/>
    </location>
</feature>